<evidence type="ECO:0000313" key="11">
    <source>
        <dbReference type="Proteomes" id="UP000831607"/>
    </source>
</evidence>
<sequence length="258" mass="28777">MKRFALLIAAVTIAAPIYAQNVATVNGQPITQQAYDQFIKLLSAQGAPDTPQLRDQVKEEMINRLVMVQAAEKAGITKQPDVQTELELARQGILVRALMADYLEKNPVTEEKVKAEYEKLKKEQGEVLEYNVRHILVEDEATANNLQKQLKDKSAKFEDLAKAQSKDPGSAAQGGSLGWASADNYVAPFAEAVKNTPKGQMTDKPVQTQFGWHVIEVVDARPIAFPPFAEVRTQLEEMMRQQALVQYQQKLRSEAKIN</sequence>
<dbReference type="InterPro" id="IPR000297">
    <property type="entry name" value="PPIase_PpiC"/>
</dbReference>
<evidence type="ECO:0000256" key="1">
    <source>
        <dbReference type="ARBA" id="ARBA00000971"/>
    </source>
</evidence>
<feature type="signal peptide" evidence="8">
    <location>
        <begin position="1"/>
        <end position="19"/>
    </location>
</feature>
<gene>
    <name evidence="10" type="ORF">DHf2319_10265</name>
</gene>
<evidence type="ECO:0000256" key="2">
    <source>
        <dbReference type="ARBA" id="ARBA00007656"/>
    </source>
</evidence>
<dbReference type="InterPro" id="IPR027304">
    <property type="entry name" value="Trigger_fact/SurA_dom_sf"/>
</dbReference>
<evidence type="ECO:0000256" key="3">
    <source>
        <dbReference type="ARBA" id="ARBA00013194"/>
    </source>
</evidence>
<feature type="domain" description="PpiC" evidence="9">
    <location>
        <begin position="127"/>
        <end position="219"/>
    </location>
</feature>
<evidence type="ECO:0000313" key="10">
    <source>
        <dbReference type="EMBL" id="UOD49825.1"/>
    </source>
</evidence>
<organism evidence="10 11">
    <name type="scientific">Orrella daihaiensis</name>
    <dbReference type="NCBI Taxonomy" id="2782176"/>
    <lineage>
        <taxon>Bacteria</taxon>
        <taxon>Pseudomonadati</taxon>
        <taxon>Pseudomonadota</taxon>
        <taxon>Betaproteobacteria</taxon>
        <taxon>Burkholderiales</taxon>
        <taxon>Alcaligenaceae</taxon>
        <taxon>Orrella</taxon>
    </lineage>
</organism>
<dbReference type="PANTHER" id="PTHR47245">
    <property type="entry name" value="PEPTIDYLPROLYL ISOMERASE"/>
    <property type="match status" value="1"/>
</dbReference>
<dbReference type="Pfam" id="PF13616">
    <property type="entry name" value="Rotamase_3"/>
    <property type="match status" value="1"/>
</dbReference>
<dbReference type="InterPro" id="IPR023058">
    <property type="entry name" value="PPIase_PpiC_CS"/>
</dbReference>
<evidence type="ECO:0000256" key="8">
    <source>
        <dbReference type="SAM" id="SignalP"/>
    </source>
</evidence>
<proteinExistence type="inferred from homology"/>
<name>A0ABY4AL48_9BURK</name>
<dbReference type="EC" id="5.2.1.8" evidence="3"/>
<evidence type="ECO:0000256" key="4">
    <source>
        <dbReference type="ARBA" id="ARBA00023110"/>
    </source>
</evidence>
<evidence type="ECO:0000256" key="5">
    <source>
        <dbReference type="ARBA" id="ARBA00023235"/>
    </source>
</evidence>
<feature type="chain" id="PRO_5047075676" description="peptidylprolyl isomerase" evidence="8">
    <location>
        <begin position="20"/>
        <end position="258"/>
    </location>
</feature>
<dbReference type="SUPFAM" id="SSF54534">
    <property type="entry name" value="FKBP-like"/>
    <property type="match status" value="1"/>
</dbReference>
<keyword evidence="4 6" id="KW-0697">Rotamase</keyword>
<evidence type="ECO:0000256" key="7">
    <source>
        <dbReference type="SAM" id="Coils"/>
    </source>
</evidence>
<dbReference type="InterPro" id="IPR046357">
    <property type="entry name" value="PPIase_dom_sf"/>
</dbReference>
<dbReference type="EMBL" id="CP063982">
    <property type="protein sequence ID" value="UOD49825.1"/>
    <property type="molecule type" value="Genomic_DNA"/>
</dbReference>
<keyword evidence="11" id="KW-1185">Reference proteome</keyword>
<dbReference type="InterPro" id="IPR050245">
    <property type="entry name" value="PrsA_foldase"/>
</dbReference>
<keyword evidence="7" id="KW-0175">Coiled coil</keyword>
<dbReference type="PANTHER" id="PTHR47245:SF2">
    <property type="entry name" value="PEPTIDYL-PROLYL CIS-TRANS ISOMERASE HP_0175-RELATED"/>
    <property type="match status" value="1"/>
</dbReference>
<reference evidence="10 11" key="1">
    <citation type="submission" date="2020-11" db="EMBL/GenBank/DDBJ databases">
        <title>Algicoccus daihaiensis sp.nov., isolated from Daihai Lake in Inner Mongolia.</title>
        <authorList>
            <person name="Kai J."/>
        </authorList>
    </citation>
    <scope>NUCLEOTIDE SEQUENCE [LARGE SCALE GENOMIC DNA]</scope>
    <source>
        <strain evidence="11">f23</strain>
    </source>
</reference>
<keyword evidence="5 6" id="KW-0413">Isomerase</keyword>
<dbReference type="Gene3D" id="3.10.50.40">
    <property type="match status" value="1"/>
</dbReference>
<accession>A0ABY4AL48</accession>
<dbReference type="RefSeq" id="WP_243478071.1">
    <property type="nucleotide sequence ID" value="NZ_CP063982.1"/>
</dbReference>
<evidence type="ECO:0000256" key="6">
    <source>
        <dbReference type="PROSITE-ProRule" id="PRU00278"/>
    </source>
</evidence>
<dbReference type="Pfam" id="PF13623">
    <property type="entry name" value="SurA_N_2"/>
    <property type="match status" value="1"/>
</dbReference>
<protein>
    <recommendedName>
        <fullName evidence="3">peptidylprolyl isomerase</fullName>
        <ecNumber evidence="3">5.2.1.8</ecNumber>
    </recommendedName>
</protein>
<dbReference type="Proteomes" id="UP000831607">
    <property type="component" value="Chromosome"/>
</dbReference>
<feature type="coiled-coil region" evidence="7">
    <location>
        <begin position="136"/>
        <end position="163"/>
    </location>
</feature>
<dbReference type="PROSITE" id="PS50198">
    <property type="entry name" value="PPIC_PPIASE_2"/>
    <property type="match status" value="1"/>
</dbReference>
<dbReference type="SUPFAM" id="SSF109998">
    <property type="entry name" value="Triger factor/SurA peptide-binding domain-like"/>
    <property type="match status" value="1"/>
</dbReference>
<evidence type="ECO:0000259" key="9">
    <source>
        <dbReference type="PROSITE" id="PS50198"/>
    </source>
</evidence>
<dbReference type="PROSITE" id="PS01096">
    <property type="entry name" value="PPIC_PPIASE_1"/>
    <property type="match status" value="1"/>
</dbReference>
<comment type="catalytic activity">
    <reaction evidence="1">
        <text>[protein]-peptidylproline (omega=180) = [protein]-peptidylproline (omega=0)</text>
        <dbReference type="Rhea" id="RHEA:16237"/>
        <dbReference type="Rhea" id="RHEA-COMP:10747"/>
        <dbReference type="Rhea" id="RHEA-COMP:10748"/>
        <dbReference type="ChEBI" id="CHEBI:83833"/>
        <dbReference type="ChEBI" id="CHEBI:83834"/>
        <dbReference type="EC" id="5.2.1.8"/>
    </reaction>
</comment>
<dbReference type="Gene3D" id="1.10.8.1040">
    <property type="match status" value="1"/>
</dbReference>
<dbReference type="GO" id="GO:0016853">
    <property type="term" value="F:isomerase activity"/>
    <property type="evidence" value="ECO:0007669"/>
    <property type="project" value="UniProtKB-KW"/>
</dbReference>
<keyword evidence="8" id="KW-0732">Signal</keyword>
<comment type="similarity">
    <text evidence="2">Belongs to the PpiC/parvulin rotamase family.</text>
</comment>